<accession>A0A8J3B1T0</accession>
<evidence type="ECO:0000259" key="1">
    <source>
        <dbReference type="Pfam" id="PF11575"/>
    </source>
</evidence>
<dbReference type="GO" id="GO:0051537">
    <property type="term" value="F:2 iron, 2 sulfur cluster binding"/>
    <property type="evidence" value="ECO:0007669"/>
    <property type="project" value="InterPro"/>
</dbReference>
<dbReference type="NCBIfam" id="TIGR03950">
    <property type="entry name" value="sidero_Fe_reduc"/>
    <property type="match status" value="1"/>
</dbReference>
<reference evidence="2" key="1">
    <citation type="journal article" date="2014" name="Int. J. Syst. Evol. Microbiol.">
        <title>Complete genome sequence of Corynebacterium casei LMG S-19264T (=DSM 44701T), isolated from a smear-ripened cheese.</title>
        <authorList>
            <consortium name="US DOE Joint Genome Institute (JGI-PGF)"/>
            <person name="Walter F."/>
            <person name="Albersmeier A."/>
            <person name="Kalinowski J."/>
            <person name="Ruckert C."/>
        </authorList>
    </citation>
    <scope>NUCLEOTIDE SEQUENCE</scope>
    <source>
        <strain evidence="2">CCM 7664</strain>
    </source>
</reference>
<sequence length="272" mass="29680">MNGMHDARAGSHLGCGATCEMAVRGLPSADADLAQVLRLVQDVVPDFRGELCDAPSMSDENEALRVATALTRYWRHAHPEAGAHYAALRCWGLAIWQPVYLAVIAAHAAPAVPHLSGLMQPVVAGVPKGFRLPAHAPLTGDLQLRMRTAAQEIRIYCDRMRAVLLPKVGLHRMAADRLQAECVLGALLLVGRHDMTLRAEELIAHGQAWLAMLDLVGSCDFFAYRARDGTGRLALDRQVCCHHFRRHDGEKCSTCPKLPLDTRIGLLQAQPA</sequence>
<organism evidence="2 3">
    <name type="scientific">Oxalicibacterium solurbis</name>
    <dbReference type="NCBI Taxonomy" id="69280"/>
    <lineage>
        <taxon>Bacteria</taxon>
        <taxon>Pseudomonadati</taxon>
        <taxon>Pseudomonadota</taxon>
        <taxon>Betaproteobacteria</taxon>
        <taxon>Burkholderiales</taxon>
        <taxon>Oxalobacteraceae</taxon>
        <taxon>Oxalicibacterium</taxon>
    </lineage>
</organism>
<name>A0A8J3B1T0_9BURK</name>
<comment type="caution">
    <text evidence="2">The sequence shown here is derived from an EMBL/GenBank/DDBJ whole genome shotgun (WGS) entry which is preliminary data.</text>
</comment>
<proteinExistence type="predicted"/>
<feature type="domain" description="Ferric siderophore reductase C-terminal" evidence="1">
    <location>
        <begin position="237"/>
        <end position="257"/>
    </location>
</feature>
<protein>
    <submittedName>
        <fullName evidence="2">Siderophore ferric iron reductase</fullName>
    </submittedName>
</protein>
<keyword evidence="3" id="KW-1185">Reference proteome</keyword>
<dbReference type="Proteomes" id="UP000627205">
    <property type="component" value="Unassembled WGS sequence"/>
</dbReference>
<reference evidence="2" key="2">
    <citation type="submission" date="2020-09" db="EMBL/GenBank/DDBJ databases">
        <authorList>
            <person name="Sun Q."/>
            <person name="Sedlacek I."/>
        </authorList>
    </citation>
    <scope>NUCLEOTIDE SEQUENCE</scope>
    <source>
        <strain evidence="2">CCM 7664</strain>
    </source>
</reference>
<dbReference type="InterPro" id="IPR024726">
    <property type="entry name" value="FhuF_C"/>
</dbReference>
<gene>
    <name evidence="2" type="primary">alcD</name>
    <name evidence="2" type="ORF">GCM10011430_22060</name>
</gene>
<evidence type="ECO:0000313" key="3">
    <source>
        <dbReference type="Proteomes" id="UP000627205"/>
    </source>
</evidence>
<evidence type="ECO:0000313" key="2">
    <source>
        <dbReference type="EMBL" id="GGI55032.1"/>
    </source>
</evidence>
<dbReference type="EMBL" id="BMDP01000003">
    <property type="protein sequence ID" value="GGI55032.1"/>
    <property type="molecule type" value="Genomic_DNA"/>
</dbReference>
<dbReference type="InterPro" id="IPR023998">
    <property type="entry name" value="FCR-like"/>
</dbReference>
<dbReference type="AlphaFoldDB" id="A0A8J3B1T0"/>
<dbReference type="Pfam" id="PF11575">
    <property type="entry name" value="FhuF_C"/>
    <property type="match status" value="1"/>
</dbReference>